<dbReference type="Pfam" id="PF07872">
    <property type="entry name" value="DUF1659"/>
    <property type="match status" value="1"/>
</dbReference>
<protein>
    <submittedName>
        <fullName evidence="2">DUF1659 domain-containing protein</fullName>
    </submittedName>
</protein>
<feature type="domain" description="DUF1659" evidence="1">
    <location>
        <begin position="2"/>
        <end position="72"/>
    </location>
</feature>
<name>A0A845R056_9CLOT</name>
<sequence>MAVNTILKSSKVKLELQNGLDENGKEIIKSKTLSSVKTDATDEGIYDSMVSITGLQQLPLTAVKRIDEKEIEMV</sequence>
<organism evidence="2 3">
    <name type="scientific">Senegalia massiliensis</name>
    <dbReference type="NCBI Taxonomy" id="1720316"/>
    <lineage>
        <taxon>Bacteria</taxon>
        <taxon>Bacillati</taxon>
        <taxon>Bacillota</taxon>
        <taxon>Clostridia</taxon>
        <taxon>Eubacteriales</taxon>
        <taxon>Clostridiaceae</taxon>
        <taxon>Senegalia</taxon>
    </lineage>
</organism>
<dbReference type="AlphaFoldDB" id="A0A845R056"/>
<proteinExistence type="predicted"/>
<keyword evidence="3" id="KW-1185">Reference proteome</keyword>
<dbReference type="Proteomes" id="UP000467132">
    <property type="component" value="Unassembled WGS sequence"/>
</dbReference>
<dbReference type="RefSeq" id="WP_160197842.1">
    <property type="nucleotide sequence ID" value="NZ_QXXA01000011.1"/>
</dbReference>
<evidence type="ECO:0000313" key="2">
    <source>
        <dbReference type="EMBL" id="NBI07379.1"/>
    </source>
</evidence>
<dbReference type="OrthoDB" id="1955198at2"/>
<comment type="caution">
    <text evidence="2">The sequence shown here is derived from an EMBL/GenBank/DDBJ whole genome shotgun (WGS) entry which is preliminary data.</text>
</comment>
<gene>
    <name evidence="2" type="ORF">D3Z33_11015</name>
</gene>
<dbReference type="EMBL" id="QXXA01000011">
    <property type="protein sequence ID" value="NBI07379.1"/>
    <property type="molecule type" value="Genomic_DNA"/>
</dbReference>
<evidence type="ECO:0000259" key="1">
    <source>
        <dbReference type="Pfam" id="PF07872"/>
    </source>
</evidence>
<accession>A0A845R056</accession>
<reference evidence="2 3" key="1">
    <citation type="submission" date="2018-08" db="EMBL/GenBank/DDBJ databases">
        <title>Murine metabolic-syndrome-specific gut microbial biobank.</title>
        <authorList>
            <person name="Liu C."/>
        </authorList>
    </citation>
    <scope>NUCLEOTIDE SEQUENCE [LARGE SCALE GENOMIC DNA]</scope>
    <source>
        <strain evidence="2 3">583</strain>
    </source>
</reference>
<dbReference type="InterPro" id="IPR012454">
    <property type="entry name" value="DUF1659"/>
</dbReference>
<evidence type="ECO:0000313" key="3">
    <source>
        <dbReference type="Proteomes" id="UP000467132"/>
    </source>
</evidence>